<keyword evidence="5" id="KW-0472">Membrane</keyword>
<keyword evidence="10" id="KW-0675">Receptor</keyword>
<keyword evidence="2" id="KW-0813">Transport</keyword>
<accession>A0A845AXY1</accession>
<protein>
    <submittedName>
        <fullName evidence="10">TonB-dependent receptor</fullName>
    </submittedName>
</protein>
<proteinExistence type="predicted"/>
<comment type="caution">
    <text evidence="10">The sequence shown here is derived from an EMBL/GenBank/DDBJ whole genome shotgun (WGS) entry which is preliminary data.</text>
</comment>
<evidence type="ECO:0000256" key="2">
    <source>
        <dbReference type="ARBA" id="ARBA00022448"/>
    </source>
</evidence>
<name>A0A845AXY1_9SPHN</name>
<keyword evidence="3" id="KW-1134">Transmembrane beta strand</keyword>
<feature type="domain" description="TonB-dependent transporter Oar-like beta-barrel" evidence="8">
    <location>
        <begin position="248"/>
        <end position="312"/>
    </location>
</feature>
<feature type="signal peptide" evidence="7">
    <location>
        <begin position="1"/>
        <end position="21"/>
    </location>
</feature>
<keyword evidence="6" id="KW-0998">Cell outer membrane</keyword>
<dbReference type="AlphaFoldDB" id="A0A845AXY1"/>
<keyword evidence="11" id="KW-1185">Reference proteome</keyword>
<evidence type="ECO:0000313" key="10">
    <source>
        <dbReference type="EMBL" id="MXP34095.1"/>
    </source>
</evidence>
<comment type="subcellular location">
    <subcellularLocation>
        <location evidence="1">Cell outer membrane</location>
        <topology evidence="1">Multi-pass membrane protein</topology>
    </subcellularLocation>
</comment>
<sequence>MKLKYLLAASVAGLTTAVVLPAPVAAQSITSGVEGTVTDDSGTPLAGATVVVTDTRTGQSRTLTTGADGAFRADSLVPGGPYTVTATAGGYEGQSVEDQFINISGNTSYEFQLTSGAASGDNLIVVTAERVSATQLAVGPGAAFGVETLESFPSITRDVRDIIRLDPRVSLERSNEVDRISCLGGNDRSNTFTVDGIVQADVFGLNGTPFAARNSLPLPFDVIRETSVEFAPFDVEYSDFTGCLVNVVTKSGTNKFSGSAFITYFDEGLYANSIDGRPLNAGSEKRWGATLGGPIVPDRLFFYLGYEETDLGDGNNFGPAGGGFTNEADFVTQAQFDQFANIASTVYGQDIGGYPTSLAESAVRYFGRIDAYITDGQRLEATYQRLEETNIEADTGGQNLTGFNSFEDEGTVSDIYSLRLYSDWNDSISTEIRLSRAEVADVQGPVGFGEAQSDNPTIRLAVLTPPVPGQTTQNGILSTGPGIFRSANALNTTTDQARFQMNIDAGSGHFIKIGAEVNRADVFNLFAINATGTIFFNSLADFAEGLVAPGFFSSVFAGADDLAGGALGGATINVTPTGDINEASATFRRTIYSVYAQDEWQATPQLNVSAGLRVQWYDGSAPRHNPQFESRYGFTNANPFSRIDPVILPRLSATYDFDNEGFFRNSRVSGGLGVFSGGDPIVYFSNAFSNNGFSTGGGDTFDCAAAQLPIDPVTGQIDVVTGGTFTGIPACAIAAGSASAAAGLSDTQSTDPNFKNPTVMRANISFSTEFGAETGFFSNWRLNLDYIYSRFNNTINFVDLSQIPDPSRGLNGFTVDGRPIYRPIDPNNAGCNATLQGTGGTPPTFTNVTPACFGTRRDDEIQLTNGPDTESHIASILLAKNFSSGLITDGGSVNLRFGYAYTDSNDARNNGSSTATSSFDVTAAFDRQAPAVSTSGFQTKHNFTAAVNFREEFFGDYGTQLGVFFRARSGRPYSLTFDGGGVFNDSSSGNDNALLYVPTGIGDANVSPLSDPAAVQAVVDYVNASGCSFTAGQTIRRNTCENDWHYDLDLRISQELPFLGSLTGLVNDRVELFADFDNFLNFVDSGANILRSRGGFAGLVDVADGGVDAQGRYIISGFNPDDQNNISISSSAWRIQIGARYEF</sequence>
<dbReference type="EMBL" id="WTYE01000001">
    <property type="protein sequence ID" value="MXP31335.1"/>
    <property type="molecule type" value="Genomic_DNA"/>
</dbReference>
<evidence type="ECO:0000256" key="7">
    <source>
        <dbReference type="SAM" id="SignalP"/>
    </source>
</evidence>
<evidence type="ECO:0000256" key="4">
    <source>
        <dbReference type="ARBA" id="ARBA00022692"/>
    </source>
</evidence>
<dbReference type="GO" id="GO:0044718">
    <property type="term" value="P:siderophore transmembrane transport"/>
    <property type="evidence" value="ECO:0007669"/>
    <property type="project" value="TreeGrafter"/>
</dbReference>
<dbReference type="PANTHER" id="PTHR30069">
    <property type="entry name" value="TONB-DEPENDENT OUTER MEMBRANE RECEPTOR"/>
    <property type="match status" value="1"/>
</dbReference>
<dbReference type="Gene3D" id="2.40.170.20">
    <property type="entry name" value="TonB-dependent receptor, beta-barrel domain"/>
    <property type="match status" value="1"/>
</dbReference>
<dbReference type="GO" id="GO:0009279">
    <property type="term" value="C:cell outer membrane"/>
    <property type="evidence" value="ECO:0007669"/>
    <property type="project" value="UniProtKB-SubCell"/>
</dbReference>
<gene>
    <name evidence="9" type="ORF">GRI94_05790</name>
    <name evidence="10" type="ORF">GRI94_19880</name>
</gene>
<dbReference type="InterPro" id="IPR057601">
    <property type="entry name" value="Oar-like_b-barrel"/>
</dbReference>
<keyword evidence="7" id="KW-0732">Signal</keyword>
<organism evidence="10 11">
    <name type="scientific">Parerythrobacter jejuensis</name>
    <dbReference type="NCBI Taxonomy" id="795812"/>
    <lineage>
        <taxon>Bacteria</taxon>
        <taxon>Pseudomonadati</taxon>
        <taxon>Pseudomonadota</taxon>
        <taxon>Alphaproteobacteria</taxon>
        <taxon>Sphingomonadales</taxon>
        <taxon>Erythrobacteraceae</taxon>
        <taxon>Parerythrobacter</taxon>
    </lineage>
</organism>
<feature type="chain" id="PRO_5044663635" evidence="7">
    <location>
        <begin position="22"/>
        <end position="1143"/>
    </location>
</feature>
<dbReference type="GO" id="GO:0015344">
    <property type="term" value="F:siderophore uptake transmembrane transporter activity"/>
    <property type="evidence" value="ECO:0007669"/>
    <property type="project" value="TreeGrafter"/>
</dbReference>
<evidence type="ECO:0000256" key="5">
    <source>
        <dbReference type="ARBA" id="ARBA00023136"/>
    </source>
</evidence>
<evidence type="ECO:0000256" key="3">
    <source>
        <dbReference type="ARBA" id="ARBA00022452"/>
    </source>
</evidence>
<dbReference type="SUPFAM" id="SSF56935">
    <property type="entry name" value="Porins"/>
    <property type="match status" value="1"/>
</dbReference>
<dbReference type="PANTHER" id="PTHR30069:SF46">
    <property type="entry name" value="OAR PROTEIN"/>
    <property type="match status" value="1"/>
</dbReference>
<dbReference type="InterPro" id="IPR039426">
    <property type="entry name" value="TonB-dep_rcpt-like"/>
</dbReference>
<dbReference type="InterPro" id="IPR036942">
    <property type="entry name" value="Beta-barrel_TonB_sf"/>
</dbReference>
<dbReference type="Pfam" id="PF25183">
    <property type="entry name" value="OMP_b-brl_4"/>
    <property type="match status" value="2"/>
</dbReference>
<dbReference type="Proteomes" id="UP000446786">
    <property type="component" value="Unassembled WGS sequence"/>
</dbReference>
<evidence type="ECO:0000313" key="9">
    <source>
        <dbReference type="EMBL" id="MXP31335.1"/>
    </source>
</evidence>
<evidence type="ECO:0000256" key="1">
    <source>
        <dbReference type="ARBA" id="ARBA00004571"/>
    </source>
</evidence>
<dbReference type="SUPFAM" id="SSF49464">
    <property type="entry name" value="Carboxypeptidase regulatory domain-like"/>
    <property type="match status" value="1"/>
</dbReference>
<dbReference type="RefSeq" id="WP_160778789.1">
    <property type="nucleotide sequence ID" value="NZ_BAAAZF010000001.1"/>
</dbReference>
<evidence type="ECO:0000259" key="8">
    <source>
        <dbReference type="Pfam" id="PF25183"/>
    </source>
</evidence>
<dbReference type="Pfam" id="PF13620">
    <property type="entry name" value="CarboxypepD_reg"/>
    <property type="match status" value="1"/>
</dbReference>
<dbReference type="Gene3D" id="2.60.40.1120">
    <property type="entry name" value="Carboxypeptidase-like, regulatory domain"/>
    <property type="match status" value="1"/>
</dbReference>
<feature type="domain" description="TonB-dependent transporter Oar-like beta-barrel" evidence="8">
    <location>
        <begin position="360"/>
        <end position="1063"/>
    </location>
</feature>
<dbReference type="EMBL" id="WTYE01000001">
    <property type="protein sequence ID" value="MXP34095.1"/>
    <property type="molecule type" value="Genomic_DNA"/>
</dbReference>
<evidence type="ECO:0000313" key="11">
    <source>
        <dbReference type="Proteomes" id="UP000446786"/>
    </source>
</evidence>
<dbReference type="OrthoDB" id="9768147at2"/>
<evidence type="ECO:0000256" key="6">
    <source>
        <dbReference type="ARBA" id="ARBA00023237"/>
    </source>
</evidence>
<reference evidence="10 11" key="1">
    <citation type="submission" date="2019-12" db="EMBL/GenBank/DDBJ databases">
        <title>Genomic-based taxomic classification of the family Erythrobacteraceae.</title>
        <authorList>
            <person name="Xu L."/>
        </authorList>
    </citation>
    <scope>NUCLEOTIDE SEQUENCE [LARGE SCALE GENOMIC DNA]</scope>
    <source>
        <strain evidence="10 11">JCM 16677</strain>
    </source>
</reference>
<dbReference type="InterPro" id="IPR008969">
    <property type="entry name" value="CarboxyPept-like_regulatory"/>
</dbReference>
<keyword evidence="4" id="KW-0812">Transmembrane</keyword>